<accession>A0A8J4B9I6</accession>
<evidence type="ECO:0000313" key="1">
    <source>
        <dbReference type="EMBL" id="GIL54299.1"/>
    </source>
</evidence>
<comment type="caution">
    <text evidence="1">The sequence shown here is derived from an EMBL/GenBank/DDBJ whole genome shotgun (WGS) entry which is preliminary data.</text>
</comment>
<reference evidence="1" key="1">
    <citation type="journal article" date="2021" name="Proc. Natl. Acad. Sci. U.S.A.">
        <title>Three genomes in the algal genus Volvox reveal the fate of a haploid sex-determining region after a transition to homothallism.</title>
        <authorList>
            <person name="Yamamoto K."/>
            <person name="Hamaji T."/>
            <person name="Kawai-Toyooka H."/>
            <person name="Matsuzaki R."/>
            <person name="Takahashi F."/>
            <person name="Nishimura Y."/>
            <person name="Kawachi M."/>
            <person name="Noguchi H."/>
            <person name="Minakuchi Y."/>
            <person name="Umen J.G."/>
            <person name="Toyoda A."/>
            <person name="Nozaki H."/>
        </authorList>
    </citation>
    <scope>NUCLEOTIDE SEQUENCE</scope>
    <source>
        <strain evidence="1">NIES-3780</strain>
    </source>
</reference>
<organism evidence="1 2">
    <name type="scientific">Volvox africanus</name>
    <dbReference type="NCBI Taxonomy" id="51714"/>
    <lineage>
        <taxon>Eukaryota</taxon>
        <taxon>Viridiplantae</taxon>
        <taxon>Chlorophyta</taxon>
        <taxon>core chlorophytes</taxon>
        <taxon>Chlorophyceae</taxon>
        <taxon>CS clade</taxon>
        <taxon>Chlamydomonadales</taxon>
        <taxon>Volvocaceae</taxon>
        <taxon>Volvox</taxon>
    </lineage>
</organism>
<gene>
    <name evidence="1" type="ORF">Vafri_9868</name>
</gene>
<dbReference type="AlphaFoldDB" id="A0A8J4B9I6"/>
<keyword evidence="2" id="KW-1185">Reference proteome</keyword>
<feature type="non-terminal residue" evidence="1">
    <location>
        <position position="1"/>
    </location>
</feature>
<protein>
    <submittedName>
        <fullName evidence="1">Uncharacterized protein</fullName>
    </submittedName>
</protein>
<dbReference type="EMBL" id="BNCO01000017">
    <property type="protein sequence ID" value="GIL54299.1"/>
    <property type="molecule type" value="Genomic_DNA"/>
</dbReference>
<name>A0A8J4B9I6_9CHLO</name>
<evidence type="ECO:0000313" key="2">
    <source>
        <dbReference type="Proteomes" id="UP000747399"/>
    </source>
</evidence>
<dbReference type="Proteomes" id="UP000747399">
    <property type="component" value="Unassembled WGS sequence"/>
</dbReference>
<proteinExistence type="predicted"/>
<sequence length="112" mass="11162">HPHAPLQPFRGFRLSAGLGGVRAVAAAAAAAAAATATATATATALTPAAPFLKCGAVFQEPHALALHQLLQHGATQPSLSTLRFLLSTSTNAANPLYPQASLGIAVTPCPSS</sequence>